<dbReference type="EMBL" id="JASNVP010000006">
    <property type="protein sequence ID" value="MDK4326411.1"/>
    <property type="molecule type" value="Genomic_DNA"/>
</dbReference>
<dbReference type="GO" id="GO:0055085">
    <property type="term" value="P:transmembrane transport"/>
    <property type="evidence" value="ECO:0007669"/>
    <property type="project" value="InterPro"/>
</dbReference>
<feature type="transmembrane region" description="Helical" evidence="7">
    <location>
        <begin position="71"/>
        <end position="94"/>
    </location>
</feature>
<evidence type="ECO:0000256" key="3">
    <source>
        <dbReference type="ARBA" id="ARBA00022475"/>
    </source>
</evidence>
<organism evidence="9 10">
    <name type="scientific">Corynebacterium propinquum</name>
    <dbReference type="NCBI Taxonomy" id="43769"/>
    <lineage>
        <taxon>Bacteria</taxon>
        <taxon>Bacillati</taxon>
        <taxon>Actinomycetota</taxon>
        <taxon>Actinomycetes</taxon>
        <taxon>Mycobacteriales</taxon>
        <taxon>Corynebacteriaceae</taxon>
        <taxon>Corynebacterium</taxon>
    </lineage>
</organism>
<evidence type="ECO:0000256" key="5">
    <source>
        <dbReference type="ARBA" id="ARBA00022989"/>
    </source>
</evidence>
<feature type="transmembrane region" description="Helical" evidence="7">
    <location>
        <begin position="200"/>
        <end position="221"/>
    </location>
</feature>
<evidence type="ECO:0000256" key="7">
    <source>
        <dbReference type="RuleBase" id="RU363032"/>
    </source>
</evidence>
<evidence type="ECO:0000313" key="9">
    <source>
        <dbReference type="EMBL" id="MDK4326411.1"/>
    </source>
</evidence>
<dbReference type="SUPFAM" id="SSF161098">
    <property type="entry name" value="MetI-like"/>
    <property type="match status" value="1"/>
</dbReference>
<gene>
    <name evidence="9" type="ORF">QPX54_07835</name>
</gene>
<dbReference type="Proteomes" id="UP001226160">
    <property type="component" value="Unassembled WGS sequence"/>
</dbReference>
<keyword evidence="3" id="KW-1003">Cell membrane</keyword>
<feature type="transmembrane region" description="Helical" evidence="7">
    <location>
        <begin position="241"/>
        <end position="260"/>
    </location>
</feature>
<evidence type="ECO:0000259" key="8">
    <source>
        <dbReference type="PROSITE" id="PS50928"/>
    </source>
</evidence>
<comment type="caution">
    <text evidence="9">The sequence shown here is derived from an EMBL/GenBank/DDBJ whole genome shotgun (WGS) entry which is preliminary data.</text>
</comment>
<dbReference type="InterPro" id="IPR035906">
    <property type="entry name" value="MetI-like_sf"/>
</dbReference>
<dbReference type="AlphaFoldDB" id="A0AAP4FB79"/>
<dbReference type="InterPro" id="IPR000515">
    <property type="entry name" value="MetI-like"/>
</dbReference>
<feature type="transmembrane region" description="Helical" evidence="7">
    <location>
        <begin position="131"/>
        <end position="147"/>
    </location>
</feature>
<dbReference type="RefSeq" id="WP_284589836.1">
    <property type="nucleotide sequence ID" value="NZ_JASNVP010000006.1"/>
</dbReference>
<evidence type="ECO:0000313" key="10">
    <source>
        <dbReference type="Proteomes" id="UP001226160"/>
    </source>
</evidence>
<keyword evidence="6 7" id="KW-0472">Membrane</keyword>
<feature type="domain" description="ABC transmembrane type-1" evidence="8">
    <location>
        <begin position="72"/>
        <end position="258"/>
    </location>
</feature>
<sequence length="276" mass="28878">MTRFKLVRLGFAFIFFISVLCGPWIAELLGDVASVAPRGVPFASSDQLKPLGTDHLGRPVLGAILHGGQSLLLTAIIGGTLTTICAAVLGSFGALYPRLGVVIDTLADAIILVPSVILMLLLTVIFPEAGVWLLILTVAFLGTPYAARVCAAGAHNIAATGYVQAAQSLGEPAWKIIVKDIVPNMSHILRSVWGLRIIEALYLLAIASFLGVGNSLGQFAWSTMVNENAQGILLNPWAVGAPAVLLGLSSVVILSALGAAEATDISSQKKVAEYVR</sequence>
<dbReference type="Pfam" id="PF00528">
    <property type="entry name" value="BPD_transp_1"/>
    <property type="match status" value="1"/>
</dbReference>
<dbReference type="InterPro" id="IPR050366">
    <property type="entry name" value="BP-dependent_transpt_permease"/>
</dbReference>
<feature type="transmembrane region" description="Helical" evidence="7">
    <location>
        <begin position="106"/>
        <end position="125"/>
    </location>
</feature>
<evidence type="ECO:0000256" key="6">
    <source>
        <dbReference type="ARBA" id="ARBA00023136"/>
    </source>
</evidence>
<comment type="subcellular location">
    <subcellularLocation>
        <location evidence="1 7">Cell membrane</location>
        <topology evidence="1 7">Multi-pass membrane protein</topology>
    </subcellularLocation>
</comment>
<evidence type="ECO:0000256" key="2">
    <source>
        <dbReference type="ARBA" id="ARBA00022448"/>
    </source>
</evidence>
<evidence type="ECO:0000256" key="4">
    <source>
        <dbReference type="ARBA" id="ARBA00022692"/>
    </source>
</evidence>
<dbReference type="PANTHER" id="PTHR43386:SF25">
    <property type="entry name" value="PEPTIDE ABC TRANSPORTER PERMEASE PROTEIN"/>
    <property type="match status" value="1"/>
</dbReference>
<dbReference type="GO" id="GO:0005886">
    <property type="term" value="C:plasma membrane"/>
    <property type="evidence" value="ECO:0007669"/>
    <property type="project" value="UniProtKB-SubCell"/>
</dbReference>
<protein>
    <submittedName>
        <fullName evidence="9">ABC transporter permease subunit</fullName>
    </submittedName>
</protein>
<name>A0AAP4FB79_9CORY</name>
<keyword evidence="2 7" id="KW-0813">Transport</keyword>
<evidence type="ECO:0000256" key="1">
    <source>
        <dbReference type="ARBA" id="ARBA00004651"/>
    </source>
</evidence>
<keyword evidence="4 7" id="KW-0812">Transmembrane</keyword>
<comment type="similarity">
    <text evidence="7">Belongs to the binding-protein-dependent transport system permease family.</text>
</comment>
<dbReference type="Gene3D" id="1.10.3720.10">
    <property type="entry name" value="MetI-like"/>
    <property type="match status" value="1"/>
</dbReference>
<accession>A0AAP4FB79</accession>
<dbReference type="PANTHER" id="PTHR43386">
    <property type="entry name" value="OLIGOPEPTIDE TRANSPORT SYSTEM PERMEASE PROTEIN APPC"/>
    <property type="match status" value="1"/>
</dbReference>
<reference evidence="9" key="1">
    <citation type="submission" date="2023-05" db="EMBL/GenBank/DDBJ databases">
        <title>Metabolic capabilities are highly conserved among human nasal-associated Corynebacterium species in pangenomic analyses.</title>
        <authorList>
            <person name="Tran T.H."/>
            <person name="Roberts A.Q."/>
            <person name="Escapa I.F."/>
            <person name="Gao W."/>
            <person name="Conlan S."/>
            <person name="Kong H."/>
            <person name="Segre J.A."/>
            <person name="Kelly M.S."/>
            <person name="Lemon K.P."/>
        </authorList>
    </citation>
    <scope>NUCLEOTIDE SEQUENCE</scope>
    <source>
        <strain evidence="9">KPL2654</strain>
    </source>
</reference>
<proteinExistence type="inferred from homology"/>
<dbReference type="PROSITE" id="PS50928">
    <property type="entry name" value="ABC_TM1"/>
    <property type="match status" value="1"/>
</dbReference>
<feature type="transmembrane region" description="Helical" evidence="7">
    <location>
        <begin position="7"/>
        <end position="26"/>
    </location>
</feature>
<keyword evidence="5 7" id="KW-1133">Transmembrane helix</keyword>
<dbReference type="CDD" id="cd06261">
    <property type="entry name" value="TM_PBP2"/>
    <property type="match status" value="1"/>
</dbReference>